<feature type="compositionally biased region" description="Basic and acidic residues" evidence="1">
    <location>
        <begin position="19"/>
        <end position="30"/>
    </location>
</feature>
<feature type="region of interest" description="Disordered" evidence="1">
    <location>
        <begin position="1"/>
        <end position="33"/>
    </location>
</feature>
<dbReference type="AlphaFoldDB" id="A0A8H7XTZ0"/>
<evidence type="ECO:0000256" key="1">
    <source>
        <dbReference type="SAM" id="MobiDB-lite"/>
    </source>
</evidence>
<comment type="caution">
    <text evidence="2">The sequence shown here is derived from an EMBL/GenBank/DDBJ whole genome shotgun (WGS) entry which is preliminary data.</text>
</comment>
<protein>
    <submittedName>
        <fullName evidence="2">Uncharacterized protein</fullName>
    </submittedName>
</protein>
<dbReference type="EMBL" id="JAFIQS010000009">
    <property type="protein sequence ID" value="KAG5165494.1"/>
    <property type="molecule type" value="Genomic_DNA"/>
</dbReference>
<reference evidence="2" key="1">
    <citation type="submission" date="2021-02" db="EMBL/GenBank/DDBJ databases">
        <title>Psilocybe cubensis genome.</title>
        <authorList>
            <person name="Mckernan K.J."/>
            <person name="Crawford S."/>
            <person name="Trippe A."/>
            <person name="Kane L.T."/>
            <person name="Mclaughlin S."/>
        </authorList>
    </citation>
    <scope>NUCLEOTIDE SEQUENCE [LARGE SCALE GENOMIC DNA]</scope>
    <source>
        <strain evidence="2">MGC-MH-2018</strain>
    </source>
</reference>
<proteinExistence type="predicted"/>
<evidence type="ECO:0000313" key="2">
    <source>
        <dbReference type="EMBL" id="KAG5165494.1"/>
    </source>
</evidence>
<feature type="region of interest" description="Disordered" evidence="1">
    <location>
        <begin position="114"/>
        <end position="136"/>
    </location>
</feature>
<organism evidence="2">
    <name type="scientific">Psilocybe cubensis</name>
    <name type="common">Psychedelic mushroom</name>
    <name type="synonym">Stropharia cubensis</name>
    <dbReference type="NCBI Taxonomy" id="181762"/>
    <lineage>
        <taxon>Eukaryota</taxon>
        <taxon>Fungi</taxon>
        <taxon>Dikarya</taxon>
        <taxon>Basidiomycota</taxon>
        <taxon>Agaricomycotina</taxon>
        <taxon>Agaricomycetes</taxon>
        <taxon>Agaricomycetidae</taxon>
        <taxon>Agaricales</taxon>
        <taxon>Agaricineae</taxon>
        <taxon>Strophariaceae</taxon>
        <taxon>Psilocybe</taxon>
    </lineage>
</organism>
<gene>
    <name evidence="2" type="ORF">JR316_009073</name>
</gene>
<name>A0A8H7XTZ0_PSICU</name>
<sequence>MPRKGGVWEPPVYVGPPDEGPRAVRTDSKRPRNRAKCPTCFDLDLRYIPQPHKDPNFCSIGQAARQWISSTDLAKDSNCPSCRLLKSAFDTLVRDGELIDAPSDSEISYSIAILDRDDEKPSTNGPNKKTGTKESDGSKGLIVMMRCGAAIKGKEEDGFREEFKVELYTPFEGRFCPFVSKLPRDAD</sequence>
<dbReference type="OrthoDB" id="3038902at2759"/>
<accession>A0A8H7XTZ0</accession>